<feature type="region of interest" description="Disordered" evidence="6">
    <location>
        <begin position="159"/>
        <end position="200"/>
    </location>
</feature>
<evidence type="ECO:0000313" key="9">
    <source>
        <dbReference type="Proteomes" id="UP000286921"/>
    </source>
</evidence>
<keyword evidence="2" id="KW-0805">Transcription regulation</keyword>
<evidence type="ECO:0000256" key="1">
    <source>
        <dbReference type="ARBA" id="ARBA00004123"/>
    </source>
</evidence>
<gene>
    <name evidence="8" type="ORF">AAWM_01652</name>
</gene>
<comment type="subcellular location">
    <subcellularLocation>
        <location evidence="1">Nucleus</location>
    </subcellularLocation>
</comment>
<dbReference type="GO" id="GO:0005634">
    <property type="term" value="C:nucleus"/>
    <property type="evidence" value="ECO:0007669"/>
    <property type="project" value="UniProtKB-SubCell"/>
</dbReference>
<dbReference type="PROSITE" id="PS50048">
    <property type="entry name" value="ZN2_CY6_FUNGAL_2"/>
    <property type="match status" value="1"/>
</dbReference>
<feature type="compositionally biased region" description="Polar residues" evidence="6">
    <location>
        <begin position="282"/>
        <end position="313"/>
    </location>
</feature>
<keyword evidence="4" id="KW-0804">Transcription</keyword>
<dbReference type="STRING" id="105351.A0A401KHL3"/>
<evidence type="ECO:0000256" key="3">
    <source>
        <dbReference type="ARBA" id="ARBA00023125"/>
    </source>
</evidence>
<evidence type="ECO:0000259" key="7">
    <source>
        <dbReference type="PROSITE" id="PS50048"/>
    </source>
</evidence>
<dbReference type="GO" id="GO:0000976">
    <property type="term" value="F:transcription cis-regulatory region binding"/>
    <property type="evidence" value="ECO:0007669"/>
    <property type="project" value="TreeGrafter"/>
</dbReference>
<feature type="region of interest" description="Disordered" evidence="6">
    <location>
        <begin position="230"/>
        <end position="347"/>
    </location>
</feature>
<keyword evidence="3" id="KW-0238">DNA-binding</keyword>
<dbReference type="CDD" id="cd00067">
    <property type="entry name" value="GAL4"/>
    <property type="match status" value="1"/>
</dbReference>
<keyword evidence="9" id="KW-1185">Reference proteome</keyword>
<evidence type="ECO:0000313" key="8">
    <source>
        <dbReference type="EMBL" id="GCB18767.1"/>
    </source>
</evidence>
<reference evidence="8 9" key="1">
    <citation type="submission" date="2016-09" db="EMBL/GenBank/DDBJ databases">
        <title>Aspergillus awamori IFM 58123T.</title>
        <authorList>
            <person name="Kusuya Y."/>
            <person name="Shimizu M."/>
            <person name="Takahashi H."/>
            <person name="Yaguchi T."/>
        </authorList>
    </citation>
    <scope>NUCLEOTIDE SEQUENCE [LARGE SCALE GENOMIC DNA]</scope>
    <source>
        <strain evidence="8 9">IFM 58123</strain>
    </source>
</reference>
<dbReference type="PROSITE" id="PS00463">
    <property type="entry name" value="ZN2_CY6_FUNGAL_1"/>
    <property type="match status" value="1"/>
</dbReference>
<sequence length="830" mass="92597">MASTVVGEKPWLKMTPSPLGGEETIPLSRAQASWQEDELFAGPNLIRGCEMISWMGGNQLATIRPACTVVYYRLKYLVGTFRNLLRDGDLDAGHLDPLPLGFFDANHTMAPPYSSSQAALTGYTPSFLSLQDQNAPLSAYSILGSGQYPDSVAYWHNPSAQPQPPLPPAAVAASYPSVPPKAQSLLQPTSDQKKHKRTRSGCFTCRSRRIKCDEARPVCDRCRKGNRDCVYPSATGASKSGTRSVSKPRGSLLRGNESSAHPGSEDFRVLEPIADEDEDGTSVGSSTRLSPTAAPTWSKPNLPRRQSGQSLKQQGGRHVVATDLGGTRIENSNSPSPSSDTSSRYDSLSARSASVGVTLPEPYGSTLPSIAHLPDDLRFYLNYHQEFITYRHYFLKPVNDRFVHQSIIELALQYDPLLYAVVGFSAYHHCVQNNSGKLYTFLKYYNFALKLLRKSLGSGEPHNEATLITVLVLTTFEESVGDWVNLIGHHQAAHALVREILTPESANLNELHSNIFVWYARFDVVAGILAGNETILSRDWYVAKEEYDAQEAARHPNDATKQLALANSINRRFGLEMASLYAKLSRGLIPVNEFIIQNELLGQTLERVRTILESFNDSEYTVREYPNQVPLTPDDVVDPYVPGGMHHGPLWEVNMTWVDYYSTKAMYKYQSLLSVKQSSVEELQSLSVELVRLMEAVDRWPMKESGCILAFKNSIGMAAMFCPRDERYIMWARRKFAQLEQSGYVIAATFRAALAASWQKPEVNRWWLPDDEGYPSIIREVRAMTEERTSHPRDNFGEDVSHMKTLFWNISLDDTSSEGSPASVNTEGRP</sequence>
<comment type="caution">
    <text evidence="8">The sequence shown here is derived from an EMBL/GenBank/DDBJ whole genome shotgun (WGS) entry which is preliminary data.</text>
</comment>
<dbReference type="PANTHER" id="PTHR37534">
    <property type="entry name" value="TRANSCRIPTIONAL ACTIVATOR PROTEIN UGA3"/>
    <property type="match status" value="1"/>
</dbReference>
<protein>
    <submittedName>
        <fullName evidence="8">Adhesion and hyphal regulator 1</fullName>
    </submittedName>
</protein>
<proteinExistence type="predicted"/>
<dbReference type="GO" id="GO:0008270">
    <property type="term" value="F:zinc ion binding"/>
    <property type="evidence" value="ECO:0007669"/>
    <property type="project" value="InterPro"/>
</dbReference>
<dbReference type="Pfam" id="PF11951">
    <property type="entry name" value="Fungal_trans_2"/>
    <property type="match status" value="1"/>
</dbReference>
<dbReference type="GO" id="GO:0045944">
    <property type="term" value="P:positive regulation of transcription by RNA polymerase II"/>
    <property type="evidence" value="ECO:0007669"/>
    <property type="project" value="TreeGrafter"/>
</dbReference>
<dbReference type="SUPFAM" id="SSF57701">
    <property type="entry name" value="Zn2/Cys6 DNA-binding domain"/>
    <property type="match status" value="1"/>
</dbReference>
<organism evidence="8 9">
    <name type="scientific">Aspergillus awamori</name>
    <name type="common">Black koji mold</name>
    <dbReference type="NCBI Taxonomy" id="105351"/>
    <lineage>
        <taxon>Eukaryota</taxon>
        <taxon>Fungi</taxon>
        <taxon>Dikarya</taxon>
        <taxon>Ascomycota</taxon>
        <taxon>Pezizomycotina</taxon>
        <taxon>Eurotiomycetes</taxon>
        <taxon>Eurotiomycetidae</taxon>
        <taxon>Eurotiales</taxon>
        <taxon>Aspergillaceae</taxon>
        <taxon>Aspergillus</taxon>
    </lineage>
</organism>
<dbReference type="GO" id="GO:0000981">
    <property type="term" value="F:DNA-binding transcription factor activity, RNA polymerase II-specific"/>
    <property type="evidence" value="ECO:0007669"/>
    <property type="project" value="InterPro"/>
</dbReference>
<name>A0A401KHL3_ASPAW</name>
<evidence type="ECO:0000256" key="2">
    <source>
        <dbReference type="ARBA" id="ARBA00023015"/>
    </source>
</evidence>
<dbReference type="Gene3D" id="4.10.240.10">
    <property type="entry name" value="Zn(2)-C6 fungal-type DNA-binding domain"/>
    <property type="match status" value="1"/>
</dbReference>
<evidence type="ECO:0000256" key="6">
    <source>
        <dbReference type="SAM" id="MobiDB-lite"/>
    </source>
</evidence>
<dbReference type="SMART" id="SM00066">
    <property type="entry name" value="GAL4"/>
    <property type="match status" value="1"/>
</dbReference>
<dbReference type="Pfam" id="PF00172">
    <property type="entry name" value="Zn_clus"/>
    <property type="match status" value="1"/>
</dbReference>
<feature type="compositionally biased region" description="Low complexity" evidence="6">
    <location>
        <begin position="331"/>
        <end position="347"/>
    </location>
</feature>
<feature type="compositionally biased region" description="Polar residues" evidence="6">
    <location>
        <begin position="235"/>
        <end position="245"/>
    </location>
</feature>
<dbReference type="EMBL" id="BDHI01000001">
    <property type="protein sequence ID" value="GCB18767.1"/>
    <property type="molecule type" value="Genomic_DNA"/>
</dbReference>
<dbReference type="AlphaFoldDB" id="A0A401KHL3"/>
<keyword evidence="5" id="KW-0539">Nucleus</keyword>
<dbReference type="InterPro" id="IPR001138">
    <property type="entry name" value="Zn2Cys6_DnaBD"/>
</dbReference>
<evidence type="ECO:0000256" key="5">
    <source>
        <dbReference type="ARBA" id="ARBA00023242"/>
    </source>
</evidence>
<dbReference type="InterPro" id="IPR036864">
    <property type="entry name" value="Zn2-C6_fun-type_DNA-bd_sf"/>
</dbReference>
<feature type="domain" description="Zn(2)-C6 fungal-type" evidence="7">
    <location>
        <begin position="201"/>
        <end position="231"/>
    </location>
</feature>
<dbReference type="InterPro" id="IPR021858">
    <property type="entry name" value="Fun_TF"/>
</dbReference>
<dbReference type="Proteomes" id="UP000286921">
    <property type="component" value="Unassembled WGS sequence"/>
</dbReference>
<dbReference type="PANTHER" id="PTHR37534:SF10">
    <property type="entry name" value="ZN(II)2CYS6 TRANSCRIPTION FACTOR (EUROFUNG)"/>
    <property type="match status" value="1"/>
</dbReference>
<accession>A0A401KHL3</accession>
<evidence type="ECO:0000256" key="4">
    <source>
        <dbReference type="ARBA" id="ARBA00023163"/>
    </source>
</evidence>